<dbReference type="AlphaFoldDB" id="A0AAW0M9X5"/>
<organism evidence="1">
    <name type="scientific">Quercus suber</name>
    <name type="common">Cork oak</name>
    <dbReference type="NCBI Taxonomy" id="58331"/>
    <lineage>
        <taxon>Eukaryota</taxon>
        <taxon>Viridiplantae</taxon>
        <taxon>Streptophyta</taxon>
        <taxon>Embryophyta</taxon>
        <taxon>Tracheophyta</taxon>
        <taxon>Spermatophyta</taxon>
        <taxon>Magnoliopsida</taxon>
        <taxon>eudicotyledons</taxon>
        <taxon>Gunneridae</taxon>
        <taxon>Pentapetalae</taxon>
        <taxon>rosids</taxon>
        <taxon>fabids</taxon>
        <taxon>Fagales</taxon>
        <taxon>Fagaceae</taxon>
        <taxon>Quercus</taxon>
    </lineage>
</organism>
<reference evidence="1" key="1">
    <citation type="submission" date="2017-12" db="EMBL/GenBank/DDBJ databases">
        <authorList>
            <person name="Barbosa P."/>
            <person name="Usie A."/>
            <person name="Ramos A.M."/>
        </authorList>
    </citation>
    <scope>NUCLEOTIDE SEQUENCE</scope>
    <source>
        <strain evidence="1">HL8</strain>
        <tissue evidence="1">Leaves</tissue>
    </source>
</reference>
<evidence type="ECO:0000313" key="1">
    <source>
        <dbReference type="EMBL" id="KAK7860141.1"/>
    </source>
</evidence>
<reference evidence="1" key="2">
    <citation type="journal article" date="2018" name="Sci. Data">
        <title>The draft genome sequence of cork oak.</title>
        <authorList>
            <person name="Ramos A.M."/>
            <person name="Usie A."/>
            <person name="Barbosa P."/>
            <person name="Barros P.M."/>
            <person name="Capote T."/>
            <person name="Chaves I."/>
            <person name="Simoes F."/>
            <person name="Abreu I."/>
            <person name="Carrasquinho I."/>
            <person name="Faro C."/>
            <person name="Guimaraes J.B."/>
            <person name="Mendonca D."/>
            <person name="Nobrega F."/>
            <person name="Rodrigues L."/>
            <person name="Saibo N.J.M."/>
            <person name="Varela M.C."/>
            <person name="Egas C."/>
            <person name="Matos J."/>
            <person name="Miguel C.M."/>
            <person name="Oliveira M.M."/>
            <person name="Ricardo C.P."/>
            <person name="Goncalves S."/>
        </authorList>
    </citation>
    <scope>NUCLEOTIDE SEQUENCE [LARGE SCALE GENOMIC DNA]</scope>
    <source>
        <strain evidence="1">HL8</strain>
    </source>
</reference>
<gene>
    <name evidence="1" type="ORF">CFP56_042163</name>
</gene>
<proteinExistence type="predicted"/>
<name>A0AAW0M9X5_QUESU</name>
<reference evidence="1" key="3">
    <citation type="submission" date="2023-07" db="EMBL/GenBank/DDBJ databases">
        <title>An improved reference 1 genome and first organelle genomes of Quercus suber.</title>
        <authorList>
            <consortium name="Genosuber Consortium"/>
            <person name="Usie A."/>
            <person name="Serra O."/>
            <person name="Barros P."/>
        </authorList>
    </citation>
    <scope>NUCLEOTIDE SEQUENCE</scope>
    <source>
        <strain evidence="1">HL8</strain>
        <tissue evidence="1">Leaves</tissue>
    </source>
</reference>
<protein>
    <submittedName>
        <fullName evidence="1">Uncharacterized protein</fullName>
    </submittedName>
</protein>
<comment type="caution">
    <text evidence="1">The sequence shown here is derived from an EMBL/GenBank/DDBJ whole genome shotgun (WGS) entry which is preliminary data.</text>
</comment>
<sequence>MNEKLWRGRNCGCARWTELNMKGFFWKGWCLWKCYLLGSS</sequence>
<dbReference type="EMBL" id="PKMF04000008">
    <property type="protein sequence ID" value="KAK7860141.1"/>
    <property type="molecule type" value="Genomic_DNA"/>
</dbReference>
<accession>A0AAW0M9X5</accession>